<dbReference type="Proteomes" id="UP000827872">
    <property type="component" value="Linkage Group LG16"/>
</dbReference>
<dbReference type="EMBL" id="CM037629">
    <property type="protein sequence ID" value="KAH7990839.1"/>
    <property type="molecule type" value="Genomic_DNA"/>
</dbReference>
<reference evidence="1" key="1">
    <citation type="submission" date="2021-08" db="EMBL/GenBank/DDBJ databases">
        <title>The first chromosome-level gecko genome reveals the dynamic sex chromosomes of Neotropical dwarf geckos (Sphaerodactylidae: Sphaerodactylus).</title>
        <authorList>
            <person name="Pinto B.J."/>
            <person name="Keating S.E."/>
            <person name="Gamble T."/>
        </authorList>
    </citation>
    <scope>NUCLEOTIDE SEQUENCE</scope>
    <source>
        <strain evidence="1">TG3544</strain>
    </source>
</reference>
<name>A0ACB8EE14_9SAUR</name>
<organism evidence="1 2">
    <name type="scientific">Sphaerodactylus townsendi</name>
    <dbReference type="NCBI Taxonomy" id="933632"/>
    <lineage>
        <taxon>Eukaryota</taxon>
        <taxon>Metazoa</taxon>
        <taxon>Chordata</taxon>
        <taxon>Craniata</taxon>
        <taxon>Vertebrata</taxon>
        <taxon>Euteleostomi</taxon>
        <taxon>Lepidosauria</taxon>
        <taxon>Squamata</taxon>
        <taxon>Bifurcata</taxon>
        <taxon>Gekkota</taxon>
        <taxon>Sphaerodactylidae</taxon>
        <taxon>Sphaerodactylus</taxon>
    </lineage>
</organism>
<evidence type="ECO:0000313" key="1">
    <source>
        <dbReference type="EMBL" id="KAH7990839.1"/>
    </source>
</evidence>
<accession>A0ACB8EE14</accession>
<evidence type="ECO:0000313" key="2">
    <source>
        <dbReference type="Proteomes" id="UP000827872"/>
    </source>
</evidence>
<proteinExistence type="predicted"/>
<sequence length="101" mass="11530">MDCFGMKRKQAILQFVKRRSKRVGLGYYPWRINRGPWLQKLKKRNICMRNQRDAPPPGSSGLPHSLFGLGSSGCRMWECPIWRLQPVSASSDPDRTGQAAL</sequence>
<comment type="caution">
    <text evidence="1">The sequence shown here is derived from an EMBL/GenBank/DDBJ whole genome shotgun (WGS) entry which is preliminary data.</text>
</comment>
<protein>
    <submittedName>
        <fullName evidence="1">Uncharacterized protein</fullName>
    </submittedName>
</protein>
<keyword evidence="2" id="KW-1185">Reference proteome</keyword>
<gene>
    <name evidence="1" type="ORF">K3G42_012004</name>
</gene>